<dbReference type="InterPro" id="IPR052309">
    <property type="entry name" value="C-type_Lectin_Domain_Fam1"/>
</dbReference>
<evidence type="ECO:0000256" key="1">
    <source>
        <dbReference type="ARBA" id="ARBA00022734"/>
    </source>
</evidence>
<feature type="coiled-coil region" evidence="4">
    <location>
        <begin position="86"/>
        <end position="134"/>
    </location>
</feature>
<keyword evidence="4" id="KW-0175">Coiled coil</keyword>
<comment type="caution">
    <text evidence="7">The sequence shown here is derived from an EMBL/GenBank/DDBJ whole genome shotgun (WGS) entry which is preliminary data.</text>
</comment>
<sequence>MSEGVFYSALRFKKDSSREAVVTQGENVTYSEVKITDSTSHQTVSQHGSAGEKSGQSSHRSQLTTMCLGLLCALLLTAIIALCVFYTSLSQRYSAMERDQEELRANYSHMSEVNSQLQRNHSTLTNEINRLQKYYKKVCKPCPQGWEHFNSKCYYFTIEERRWQDSRSDCQKQGADLVIIESNEEQEFITKHTMGDYYWIGLTDSETEGTWLWVDRTPLQKGFWRDGEPDNSHTDMLGTTHSEANCVVTVPRETAWVDTSCHLKHNSVCETDAPLNILP</sequence>
<keyword evidence="5" id="KW-1133">Transmembrane helix</keyword>
<dbReference type="Pfam" id="PF00059">
    <property type="entry name" value="Lectin_C"/>
    <property type="match status" value="1"/>
</dbReference>
<dbReference type="EMBL" id="JAFDVH010000003">
    <property type="protein sequence ID" value="KAG7484572.1"/>
    <property type="molecule type" value="Genomic_DNA"/>
</dbReference>
<evidence type="ECO:0000256" key="4">
    <source>
        <dbReference type="SAM" id="Coils"/>
    </source>
</evidence>
<dbReference type="Proteomes" id="UP001046870">
    <property type="component" value="Chromosome 3"/>
</dbReference>
<feature type="transmembrane region" description="Helical" evidence="5">
    <location>
        <begin position="63"/>
        <end position="89"/>
    </location>
</feature>
<gene>
    <name evidence="7" type="ORF">MATL_G00050830</name>
</gene>
<dbReference type="PANTHER" id="PTHR46490">
    <property type="entry name" value="C-TYPE LECTIN DOMAIN FAMILY 12 MEMBER A-RELATED"/>
    <property type="match status" value="1"/>
</dbReference>
<keyword evidence="5" id="KW-0472">Membrane</keyword>
<feature type="domain" description="C-type lectin" evidence="6">
    <location>
        <begin position="149"/>
        <end position="270"/>
    </location>
</feature>
<dbReference type="InterPro" id="IPR001304">
    <property type="entry name" value="C-type_lectin-like"/>
</dbReference>
<keyword evidence="8" id="KW-1185">Reference proteome</keyword>
<evidence type="ECO:0000256" key="2">
    <source>
        <dbReference type="ARBA" id="ARBA00023157"/>
    </source>
</evidence>
<dbReference type="InterPro" id="IPR033989">
    <property type="entry name" value="CD209-like_CTLD"/>
</dbReference>
<proteinExistence type="predicted"/>
<dbReference type="GO" id="GO:0030246">
    <property type="term" value="F:carbohydrate binding"/>
    <property type="evidence" value="ECO:0007669"/>
    <property type="project" value="UniProtKB-KW"/>
</dbReference>
<evidence type="ECO:0000313" key="8">
    <source>
        <dbReference type="Proteomes" id="UP001046870"/>
    </source>
</evidence>
<dbReference type="SMART" id="SM00034">
    <property type="entry name" value="CLECT"/>
    <property type="match status" value="1"/>
</dbReference>
<name>A0A9D3QE04_MEGAT</name>
<protein>
    <recommendedName>
        <fullName evidence="6">C-type lectin domain-containing protein</fullName>
    </recommendedName>
</protein>
<dbReference type="AlphaFoldDB" id="A0A9D3QE04"/>
<dbReference type="CDD" id="cd03590">
    <property type="entry name" value="CLECT_DC-SIGN_like"/>
    <property type="match status" value="1"/>
</dbReference>
<keyword evidence="3" id="KW-0325">Glycoprotein</keyword>
<dbReference type="InterPro" id="IPR016186">
    <property type="entry name" value="C-type_lectin-like/link_sf"/>
</dbReference>
<keyword evidence="5" id="KW-0812">Transmembrane</keyword>
<evidence type="ECO:0000259" key="6">
    <source>
        <dbReference type="PROSITE" id="PS50041"/>
    </source>
</evidence>
<keyword evidence="2" id="KW-1015">Disulfide bond</keyword>
<dbReference type="PROSITE" id="PS50041">
    <property type="entry name" value="C_TYPE_LECTIN_2"/>
    <property type="match status" value="1"/>
</dbReference>
<dbReference type="OrthoDB" id="6337382at2759"/>
<accession>A0A9D3QE04</accession>
<reference evidence="7" key="1">
    <citation type="submission" date="2021-01" db="EMBL/GenBank/DDBJ databases">
        <authorList>
            <person name="Zahm M."/>
            <person name="Roques C."/>
            <person name="Cabau C."/>
            <person name="Klopp C."/>
            <person name="Donnadieu C."/>
            <person name="Jouanno E."/>
            <person name="Lampietro C."/>
            <person name="Louis A."/>
            <person name="Herpin A."/>
            <person name="Echchiki A."/>
            <person name="Berthelot C."/>
            <person name="Parey E."/>
            <person name="Roest-Crollius H."/>
            <person name="Braasch I."/>
            <person name="Postlethwait J."/>
            <person name="Bobe J."/>
            <person name="Montfort J."/>
            <person name="Bouchez O."/>
            <person name="Begum T."/>
            <person name="Mejri S."/>
            <person name="Adams A."/>
            <person name="Chen W.-J."/>
            <person name="Guiguen Y."/>
        </authorList>
    </citation>
    <scope>NUCLEOTIDE SEQUENCE</scope>
    <source>
        <strain evidence="7">YG-15Mar2019-1</strain>
        <tissue evidence="7">Brain</tissue>
    </source>
</reference>
<evidence type="ECO:0000256" key="3">
    <source>
        <dbReference type="ARBA" id="ARBA00023180"/>
    </source>
</evidence>
<dbReference type="InterPro" id="IPR016187">
    <property type="entry name" value="CTDL_fold"/>
</dbReference>
<dbReference type="Gene3D" id="3.10.100.10">
    <property type="entry name" value="Mannose-Binding Protein A, subunit A"/>
    <property type="match status" value="1"/>
</dbReference>
<evidence type="ECO:0000256" key="5">
    <source>
        <dbReference type="SAM" id="Phobius"/>
    </source>
</evidence>
<dbReference type="PANTHER" id="PTHR46490:SF6">
    <property type="entry name" value="ASIALOGLYCOPROTEIN RECEPTOR 1-LIKE-RELATED"/>
    <property type="match status" value="1"/>
</dbReference>
<dbReference type="Gene3D" id="1.20.5.400">
    <property type="match status" value="1"/>
</dbReference>
<dbReference type="SUPFAM" id="SSF56436">
    <property type="entry name" value="C-type lectin-like"/>
    <property type="match status" value="1"/>
</dbReference>
<dbReference type="InterPro" id="IPR018378">
    <property type="entry name" value="C-type_lectin_CS"/>
</dbReference>
<keyword evidence="1" id="KW-0430">Lectin</keyword>
<organism evidence="7 8">
    <name type="scientific">Megalops atlanticus</name>
    <name type="common">Tarpon</name>
    <name type="synonym">Clupea gigantea</name>
    <dbReference type="NCBI Taxonomy" id="7932"/>
    <lineage>
        <taxon>Eukaryota</taxon>
        <taxon>Metazoa</taxon>
        <taxon>Chordata</taxon>
        <taxon>Craniata</taxon>
        <taxon>Vertebrata</taxon>
        <taxon>Euteleostomi</taxon>
        <taxon>Actinopterygii</taxon>
        <taxon>Neopterygii</taxon>
        <taxon>Teleostei</taxon>
        <taxon>Elopiformes</taxon>
        <taxon>Megalopidae</taxon>
        <taxon>Megalops</taxon>
    </lineage>
</organism>
<evidence type="ECO:0000313" key="7">
    <source>
        <dbReference type="EMBL" id="KAG7484572.1"/>
    </source>
</evidence>
<dbReference type="PROSITE" id="PS00615">
    <property type="entry name" value="C_TYPE_LECTIN_1"/>
    <property type="match status" value="1"/>
</dbReference>